<dbReference type="Proteomes" id="UP000785679">
    <property type="component" value="Unassembled WGS sequence"/>
</dbReference>
<dbReference type="AlphaFoldDB" id="A0A8J8NND0"/>
<dbReference type="EMBL" id="RRYP01009775">
    <property type="protein sequence ID" value="TNV78832.1"/>
    <property type="molecule type" value="Genomic_DNA"/>
</dbReference>
<accession>A0A8J8NND0</accession>
<evidence type="ECO:0000313" key="1">
    <source>
        <dbReference type="EMBL" id="TNV78832.1"/>
    </source>
</evidence>
<sequence>MSQRSEYFSVMLHVSTYDDKNKKKGWFTIVQRIHLNKIFDRYWQFNEKSFAKVILQVTLDDLSKYPIPIRTLVRYLAQVSYFSVQGIKSNNTEIKGLRAFNRWITDQKIFRKIEGKISIYFNPQDQRQTFQLRDNSAMTYSQGAIKLQIEKALYLVESYIPVRQKQSNLSDILDEIKKRQLGAQEKDILNEIQSLRWDEKYLSIKGESSQAQVRVEEQVPHRINSQSTIIRSNLAAGRQNPNRQ</sequence>
<proteinExistence type="predicted"/>
<name>A0A8J8NND0_HALGN</name>
<organism evidence="1 2">
    <name type="scientific">Halteria grandinella</name>
    <dbReference type="NCBI Taxonomy" id="5974"/>
    <lineage>
        <taxon>Eukaryota</taxon>
        <taxon>Sar</taxon>
        <taxon>Alveolata</taxon>
        <taxon>Ciliophora</taxon>
        <taxon>Intramacronucleata</taxon>
        <taxon>Spirotrichea</taxon>
        <taxon>Stichotrichia</taxon>
        <taxon>Sporadotrichida</taxon>
        <taxon>Halteriidae</taxon>
        <taxon>Halteria</taxon>
    </lineage>
</organism>
<evidence type="ECO:0000313" key="2">
    <source>
        <dbReference type="Proteomes" id="UP000785679"/>
    </source>
</evidence>
<keyword evidence="2" id="KW-1185">Reference proteome</keyword>
<reference evidence="1" key="1">
    <citation type="submission" date="2019-06" db="EMBL/GenBank/DDBJ databases">
        <authorList>
            <person name="Zheng W."/>
        </authorList>
    </citation>
    <scope>NUCLEOTIDE SEQUENCE</scope>
    <source>
        <strain evidence="1">QDHG01</strain>
    </source>
</reference>
<comment type="caution">
    <text evidence="1">The sequence shown here is derived from an EMBL/GenBank/DDBJ whole genome shotgun (WGS) entry which is preliminary data.</text>
</comment>
<gene>
    <name evidence="1" type="ORF">FGO68_gene5666</name>
</gene>
<protein>
    <submittedName>
        <fullName evidence="1">Uncharacterized protein</fullName>
    </submittedName>
</protein>